<reference evidence="7" key="1">
    <citation type="submission" date="2012-12" db="EMBL/GenBank/DDBJ databases">
        <authorList>
            <person name="Hellsten U."/>
            <person name="Grimwood J."/>
            <person name="Chapman J.A."/>
            <person name="Shapiro H."/>
            <person name="Aerts A."/>
            <person name="Otillar R.P."/>
            <person name="Terry A.Y."/>
            <person name="Boore J.L."/>
            <person name="Simakov O."/>
            <person name="Marletaz F."/>
            <person name="Cho S.-J."/>
            <person name="Edsinger-Gonzales E."/>
            <person name="Havlak P."/>
            <person name="Kuo D.-H."/>
            <person name="Larsson T."/>
            <person name="Lv J."/>
            <person name="Arendt D."/>
            <person name="Savage R."/>
            <person name="Osoegawa K."/>
            <person name="de Jong P."/>
            <person name="Lindberg D.R."/>
            <person name="Seaver E.C."/>
            <person name="Weisblat D.A."/>
            <person name="Putnam N.H."/>
            <person name="Grigoriev I.V."/>
            <person name="Rokhsar D.S."/>
        </authorList>
    </citation>
    <scope>NUCLEOTIDE SEQUENCE</scope>
    <source>
        <strain evidence="7">I ESC-2004</strain>
    </source>
</reference>
<dbReference type="AlphaFoldDB" id="R7VL81"/>
<dbReference type="InterPro" id="IPR020095">
    <property type="entry name" value="PsdUridine_synth_TruA_C"/>
</dbReference>
<dbReference type="STRING" id="283909.R7VL81"/>
<gene>
    <name evidence="5" type="ORF">CAPTEDRAFT_127384</name>
</gene>
<accession>R7VL81</accession>
<dbReference type="InterPro" id="IPR041707">
    <property type="entry name" value="Pus3-like"/>
</dbReference>
<organism evidence="5">
    <name type="scientific">Capitella teleta</name>
    <name type="common">Polychaete worm</name>
    <dbReference type="NCBI Taxonomy" id="283909"/>
    <lineage>
        <taxon>Eukaryota</taxon>
        <taxon>Metazoa</taxon>
        <taxon>Spiralia</taxon>
        <taxon>Lophotrochozoa</taxon>
        <taxon>Annelida</taxon>
        <taxon>Polychaeta</taxon>
        <taxon>Sedentaria</taxon>
        <taxon>Scolecida</taxon>
        <taxon>Capitellidae</taxon>
        <taxon>Capitella</taxon>
    </lineage>
</organism>
<evidence type="ECO:0000256" key="2">
    <source>
        <dbReference type="ARBA" id="ARBA00022694"/>
    </source>
</evidence>
<evidence type="ECO:0000313" key="7">
    <source>
        <dbReference type="Proteomes" id="UP000014760"/>
    </source>
</evidence>
<feature type="non-terminal residue" evidence="5">
    <location>
        <position position="1"/>
    </location>
</feature>
<reference evidence="6" key="3">
    <citation type="submission" date="2015-06" db="UniProtKB">
        <authorList>
            <consortium name="EnsemblMetazoa"/>
        </authorList>
    </citation>
    <scope>IDENTIFICATION</scope>
</reference>
<dbReference type="GO" id="GO:0005737">
    <property type="term" value="C:cytoplasm"/>
    <property type="evidence" value="ECO:0007669"/>
    <property type="project" value="TreeGrafter"/>
</dbReference>
<reference evidence="5 7" key="2">
    <citation type="journal article" date="2013" name="Nature">
        <title>Insights into bilaterian evolution from three spiralian genomes.</title>
        <authorList>
            <person name="Simakov O."/>
            <person name="Marletaz F."/>
            <person name="Cho S.J."/>
            <person name="Edsinger-Gonzales E."/>
            <person name="Havlak P."/>
            <person name="Hellsten U."/>
            <person name="Kuo D.H."/>
            <person name="Larsson T."/>
            <person name="Lv J."/>
            <person name="Arendt D."/>
            <person name="Savage R."/>
            <person name="Osoegawa K."/>
            <person name="de Jong P."/>
            <person name="Grimwood J."/>
            <person name="Chapman J.A."/>
            <person name="Shapiro H."/>
            <person name="Aerts A."/>
            <person name="Otillar R.P."/>
            <person name="Terry A.Y."/>
            <person name="Boore J.L."/>
            <person name="Grigoriev I.V."/>
            <person name="Lindberg D.R."/>
            <person name="Seaver E.C."/>
            <person name="Weisblat D.A."/>
            <person name="Putnam N.H."/>
            <person name="Rokhsar D.S."/>
        </authorList>
    </citation>
    <scope>NUCLEOTIDE SEQUENCE</scope>
    <source>
        <strain evidence="5 7">I ESC-2004</strain>
    </source>
</reference>
<evidence type="ECO:0000313" key="5">
    <source>
        <dbReference type="EMBL" id="ELU17390.1"/>
    </source>
</evidence>
<dbReference type="NCBIfam" id="TIGR00071">
    <property type="entry name" value="hisT_truA"/>
    <property type="match status" value="1"/>
</dbReference>
<dbReference type="PANTHER" id="PTHR11142">
    <property type="entry name" value="PSEUDOURIDYLATE SYNTHASE"/>
    <property type="match status" value="1"/>
</dbReference>
<proteinExistence type="inferred from homology"/>
<dbReference type="SUPFAM" id="SSF55120">
    <property type="entry name" value="Pseudouridine synthase"/>
    <property type="match status" value="1"/>
</dbReference>
<dbReference type="FunCoup" id="R7VL81">
    <property type="interactions" value="1972"/>
</dbReference>
<evidence type="ECO:0000259" key="4">
    <source>
        <dbReference type="Pfam" id="PF01416"/>
    </source>
</evidence>
<dbReference type="Proteomes" id="UP000014760">
    <property type="component" value="Unassembled WGS sequence"/>
</dbReference>
<dbReference type="Pfam" id="PF01416">
    <property type="entry name" value="PseudoU_synth_1"/>
    <property type="match status" value="1"/>
</dbReference>
<dbReference type="OMA" id="YFGWEYN"/>
<feature type="domain" description="Pseudouridine synthase I TruA alpha/beta" evidence="4">
    <location>
        <begin position="150"/>
        <end position="266"/>
    </location>
</feature>
<dbReference type="InterPro" id="IPR001406">
    <property type="entry name" value="PsdUridine_synth_TruA"/>
</dbReference>
<dbReference type="CDD" id="cd02569">
    <property type="entry name" value="PseudoU_synth_ScPus3"/>
    <property type="match status" value="1"/>
</dbReference>
<dbReference type="EnsemblMetazoa" id="CapteT127384">
    <property type="protein sequence ID" value="CapteP127384"/>
    <property type="gene ID" value="CapteG127384"/>
</dbReference>
<keyword evidence="3" id="KW-0413">Isomerase</keyword>
<keyword evidence="2" id="KW-0819">tRNA processing</keyword>
<dbReference type="HOGENOM" id="CLU_014673_2_0_1"/>
<keyword evidence="7" id="KW-1185">Reference proteome</keyword>
<name>R7VL81_CAPTE</name>
<evidence type="ECO:0000256" key="3">
    <source>
        <dbReference type="ARBA" id="ARBA00023235"/>
    </source>
</evidence>
<sequence length="372" mass="42775">YNKRHVAFKFTYLGWDFNGFADQETSSKTIEAAVFDAFVKTKLIESRDTSKYQRCGRTDKGVSAFTQVISLEVRTNLLEGPGVRVPEDNASRGKEMPFSKMLNGCLPPEIRVIAWCPVDEDFSARFSCQSRTYKYFFPRAQLNLDVMRAAAAKLIGLHDFRNFCKMDVRNGVIEYMRRISEIHIEPFNSEYAAEDDGYSMCVMTVHGKSFLWHQVRCIAAILLIIGEGKETPELIDDLLNVEKHPQRPQYMMASEIPLVLFGAEFEGTEWVYDAAEDLESTVHHFQQMWASHAVKLVSGLLWILLHYSVFSLLQIRRAQQLRAMLGSLQDLEPDSPASRLRAQNNFIVRGNRSRKMYKPIMQRDVGSKWTYP</sequence>
<comment type="similarity">
    <text evidence="1">Belongs to the tRNA pseudouridine synthase TruA family.</text>
</comment>
<dbReference type="GO" id="GO:0009982">
    <property type="term" value="F:pseudouridine synthase activity"/>
    <property type="evidence" value="ECO:0007669"/>
    <property type="project" value="InterPro"/>
</dbReference>
<dbReference type="Gene3D" id="3.30.70.660">
    <property type="entry name" value="Pseudouridine synthase I, catalytic domain, C-terminal subdomain"/>
    <property type="match status" value="1"/>
</dbReference>
<dbReference type="PANTHER" id="PTHR11142:SF5">
    <property type="entry name" value="TRNA PSEUDOURIDINE(38_39) SYNTHASE"/>
    <property type="match status" value="1"/>
</dbReference>
<dbReference type="OrthoDB" id="25767at2759"/>
<dbReference type="GO" id="GO:0005634">
    <property type="term" value="C:nucleus"/>
    <property type="evidence" value="ECO:0007669"/>
    <property type="project" value="TreeGrafter"/>
</dbReference>
<protein>
    <recommendedName>
        <fullName evidence="4">Pseudouridine synthase I TruA alpha/beta domain-containing protein</fullName>
    </recommendedName>
</protein>
<evidence type="ECO:0000313" key="6">
    <source>
        <dbReference type="EnsemblMetazoa" id="CapteP127384"/>
    </source>
</evidence>
<dbReference type="GO" id="GO:0003723">
    <property type="term" value="F:RNA binding"/>
    <property type="evidence" value="ECO:0007669"/>
    <property type="project" value="InterPro"/>
</dbReference>
<dbReference type="InterPro" id="IPR020094">
    <property type="entry name" value="TruA/RsuA/RluB/E/F_N"/>
</dbReference>
<evidence type="ECO:0000256" key="1">
    <source>
        <dbReference type="ARBA" id="ARBA00009375"/>
    </source>
</evidence>
<dbReference type="Gene3D" id="3.30.70.580">
    <property type="entry name" value="Pseudouridine synthase I, catalytic domain, N-terminal subdomain"/>
    <property type="match status" value="1"/>
</dbReference>
<dbReference type="GO" id="GO:0031119">
    <property type="term" value="P:tRNA pseudouridine synthesis"/>
    <property type="evidence" value="ECO:0007669"/>
    <property type="project" value="TreeGrafter"/>
</dbReference>
<dbReference type="HAMAP" id="MF_00171">
    <property type="entry name" value="TruA"/>
    <property type="match status" value="1"/>
</dbReference>
<dbReference type="InterPro" id="IPR020097">
    <property type="entry name" value="PsdUridine_synth_TruA_a/b_dom"/>
</dbReference>
<dbReference type="InterPro" id="IPR020103">
    <property type="entry name" value="PsdUridine_synth_cat_dom_sf"/>
</dbReference>
<dbReference type="GO" id="GO:1990481">
    <property type="term" value="P:mRNA pseudouridine synthesis"/>
    <property type="evidence" value="ECO:0007669"/>
    <property type="project" value="TreeGrafter"/>
</dbReference>
<dbReference type="EMBL" id="KB292507">
    <property type="protein sequence ID" value="ELU17390.1"/>
    <property type="molecule type" value="Genomic_DNA"/>
</dbReference>
<dbReference type="EMBL" id="AMQN01004036">
    <property type="status" value="NOT_ANNOTATED_CDS"/>
    <property type="molecule type" value="Genomic_DNA"/>
</dbReference>
<dbReference type="FunFam" id="3.30.70.580:FF:000007">
    <property type="entry name" value="tRNA pseudouridine synthase"/>
    <property type="match status" value="1"/>
</dbReference>